<proteinExistence type="predicted"/>
<name>A0ABW0IA28_9BACT</name>
<keyword evidence="1" id="KW-0812">Transmembrane</keyword>
<protein>
    <submittedName>
        <fullName evidence="3">YdcF family protein</fullName>
    </submittedName>
</protein>
<keyword evidence="1" id="KW-0472">Membrane</keyword>
<feature type="transmembrane region" description="Helical" evidence="1">
    <location>
        <begin position="39"/>
        <end position="62"/>
    </location>
</feature>
<dbReference type="InterPro" id="IPR014729">
    <property type="entry name" value="Rossmann-like_a/b/a_fold"/>
</dbReference>
<dbReference type="Pfam" id="PF02698">
    <property type="entry name" value="DUF218"/>
    <property type="match status" value="1"/>
</dbReference>
<reference evidence="4" key="1">
    <citation type="journal article" date="2019" name="Int. J. Syst. Evol. Microbiol.">
        <title>The Global Catalogue of Microorganisms (GCM) 10K type strain sequencing project: providing services to taxonomists for standard genome sequencing and annotation.</title>
        <authorList>
            <consortium name="The Broad Institute Genomics Platform"/>
            <consortium name="The Broad Institute Genome Sequencing Center for Infectious Disease"/>
            <person name="Wu L."/>
            <person name="Ma J."/>
        </authorList>
    </citation>
    <scope>NUCLEOTIDE SEQUENCE [LARGE SCALE GENOMIC DNA]</scope>
    <source>
        <strain evidence="4">CCUG 55250</strain>
    </source>
</reference>
<comment type="caution">
    <text evidence="3">The sequence shown here is derived from an EMBL/GenBank/DDBJ whole genome shotgun (WGS) entry which is preliminary data.</text>
</comment>
<feature type="domain" description="DUF218" evidence="2">
    <location>
        <begin position="79"/>
        <end position="246"/>
    </location>
</feature>
<dbReference type="CDD" id="cd06259">
    <property type="entry name" value="YdcF-like"/>
    <property type="match status" value="1"/>
</dbReference>
<organism evidence="3 4">
    <name type="scientific">Larkinella bovis</name>
    <dbReference type="NCBI Taxonomy" id="683041"/>
    <lineage>
        <taxon>Bacteria</taxon>
        <taxon>Pseudomonadati</taxon>
        <taxon>Bacteroidota</taxon>
        <taxon>Cytophagia</taxon>
        <taxon>Cytophagales</taxon>
        <taxon>Spirosomataceae</taxon>
        <taxon>Larkinella</taxon>
    </lineage>
</organism>
<evidence type="ECO:0000259" key="2">
    <source>
        <dbReference type="Pfam" id="PF02698"/>
    </source>
</evidence>
<dbReference type="RefSeq" id="WP_379843320.1">
    <property type="nucleotide sequence ID" value="NZ_JBHSMA010000002.1"/>
</dbReference>
<dbReference type="EMBL" id="JBHSMA010000002">
    <property type="protein sequence ID" value="MFC5409415.1"/>
    <property type="molecule type" value="Genomic_DNA"/>
</dbReference>
<dbReference type="InterPro" id="IPR003848">
    <property type="entry name" value="DUF218"/>
</dbReference>
<gene>
    <name evidence="3" type="ORF">ACFPMF_08865</name>
</gene>
<accession>A0ABW0IA28</accession>
<keyword evidence="4" id="KW-1185">Reference proteome</keyword>
<evidence type="ECO:0000256" key="1">
    <source>
        <dbReference type="SAM" id="Phobius"/>
    </source>
</evidence>
<feature type="transmembrane region" description="Helical" evidence="1">
    <location>
        <begin position="6"/>
        <end position="27"/>
    </location>
</feature>
<dbReference type="PANTHER" id="PTHR30336">
    <property type="entry name" value="INNER MEMBRANE PROTEIN, PROBABLE PERMEASE"/>
    <property type="match status" value="1"/>
</dbReference>
<dbReference type="Proteomes" id="UP001596106">
    <property type="component" value="Unassembled WGS sequence"/>
</dbReference>
<evidence type="ECO:0000313" key="3">
    <source>
        <dbReference type="EMBL" id="MFC5409415.1"/>
    </source>
</evidence>
<sequence>MFYFLSKTLTFLIMPMGLLTLALLFAIFTKNRARQRKALITAVVLLFVTANGFITNELLLWWELPPATLPARSKPRVGVVLTGGLMKTDKRLHNRLHLSDQADRVGQALQLYKTGQIQKILISGGIGGILKREVQDEGQLARQFLIIAGIPAQDILLENRSVNTHQNARFSAPLLRQRFRGYDVVLITSAWHMRRAVGCFQKQQIAVIPYPAAMMASEREFAPNHVVFFSEKALMEFFWLLHEGVGYATYWLMGYL</sequence>
<dbReference type="Gene3D" id="3.40.50.620">
    <property type="entry name" value="HUPs"/>
    <property type="match status" value="1"/>
</dbReference>
<keyword evidence="1" id="KW-1133">Transmembrane helix</keyword>
<dbReference type="InterPro" id="IPR051599">
    <property type="entry name" value="Cell_Envelope_Assoc"/>
</dbReference>
<dbReference type="PANTHER" id="PTHR30336:SF4">
    <property type="entry name" value="ENVELOPE BIOGENESIS FACTOR ELYC"/>
    <property type="match status" value="1"/>
</dbReference>
<evidence type="ECO:0000313" key="4">
    <source>
        <dbReference type="Proteomes" id="UP001596106"/>
    </source>
</evidence>